<dbReference type="Proteomes" id="UP000572817">
    <property type="component" value="Unassembled WGS sequence"/>
</dbReference>
<feature type="chain" id="PRO_5034712766" evidence="1">
    <location>
        <begin position="19"/>
        <end position="161"/>
    </location>
</feature>
<protein>
    <submittedName>
        <fullName evidence="2">Uncharacterized protein</fullName>
    </submittedName>
</protein>
<feature type="signal peptide" evidence="1">
    <location>
        <begin position="1"/>
        <end position="18"/>
    </location>
</feature>
<evidence type="ECO:0000313" key="3">
    <source>
        <dbReference type="Proteomes" id="UP000572817"/>
    </source>
</evidence>
<gene>
    <name evidence="2" type="ORF">GTA08_BOTSDO08653</name>
</gene>
<sequence length="161" mass="16465">MRASTLAAPLFAATLATASPIANLPRAGAPSYVPITPPCSVSYPLSSSPSNATAAYAPAAALTAAHKIYSWDRPLSDEAYVNATTLWSNCVEQCNGLDGCVSAFLAYNVPGESHYGGPAGNPSIGCRMYDVAVKESDFVGVANGTYERAVAGVIGGEGCQN</sequence>
<proteinExistence type="predicted"/>
<accession>A0A8H4ILN7</accession>
<keyword evidence="1" id="KW-0732">Signal</keyword>
<dbReference type="AlphaFoldDB" id="A0A8H4ILN7"/>
<comment type="caution">
    <text evidence="2">The sequence shown here is derived from an EMBL/GenBank/DDBJ whole genome shotgun (WGS) entry which is preliminary data.</text>
</comment>
<name>A0A8H4ILN7_9PEZI</name>
<reference evidence="2" key="1">
    <citation type="submission" date="2020-04" db="EMBL/GenBank/DDBJ databases">
        <title>Genome Assembly and Annotation of Botryosphaeria dothidea sdau 11-99, a Latent Pathogen of Apple Fruit Ring Rot in China.</title>
        <authorList>
            <person name="Yu C."/>
            <person name="Diao Y."/>
            <person name="Lu Q."/>
            <person name="Zhao J."/>
            <person name="Cui S."/>
            <person name="Peng C."/>
            <person name="He B."/>
            <person name="Liu H."/>
        </authorList>
    </citation>
    <scope>NUCLEOTIDE SEQUENCE [LARGE SCALE GENOMIC DNA]</scope>
    <source>
        <strain evidence="2">Sdau11-99</strain>
    </source>
</reference>
<keyword evidence="3" id="KW-1185">Reference proteome</keyword>
<evidence type="ECO:0000313" key="2">
    <source>
        <dbReference type="EMBL" id="KAF4303501.1"/>
    </source>
</evidence>
<dbReference type="EMBL" id="WWBZ02000062">
    <property type="protein sequence ID" value="KAF4303501.1"/>
    <property type="molecule type" value="Genomic_DNA"/>
</dbReference>
<organism evidence="2 3">
    <name type="scientific">Botryosphaeria dothidea</name>
    <dbReference type="NCBI Taxonomy" id="55169"/>
    <lineage>
        <taxon>Eukaryota</taxon>
        <taxon>Fungi</taxon>
        <taxon>Dikarya</taxon>
        <taxon>Ascomycota</taxon>
        <taxon>Pezizomycotina</taxon>
        <taxon>Dothideomycetes</taxon>
        <taxon>Dothideomycetes incertae sedis</taxon>
        <taxon>Botryosphaeriales</taxon>
        <taxon>Botryosphaeriaceae</taxon>
        <taxon>Botryosphaeria</taxon>
    </lineage>
</organism>
<evidence type="ECO:0000256" key="1">
    <source>
        <dbReference type="SAM" id="SignalP"/>
    </source>
</evidence>
<dbReference type="OrthoDB" id="3938895at2759"/>